<evidence type="ECO:0000256" key="3">
    <source>
        <dbReference type="ARBA" id="ARBA00022692"/>
    </source>
</evidence>
<feature type="region of interest" description="Disordered" evidence="8">
    <location>
        <begin position="400"/>
        <end position="470"/>
    </location>
</feature>
<gene>
    <name evidence="11" type="ORF">CLAFUR5_03916</name>
</gene>
<evidence type="ECO:0000256" key="2">
    <source>
        <dbReference type="ARBA" id="ARBA00022553"/>
    </source>
</evidence>
<dbReference type="OrthoDB" id="10251809at2759"/>
<evidence type="ECO:0000256" key="8">
    <source>
        <dbReference type="SAM" id="MobiDB-lite"/>
    </source>
</evidence>
<dbReference type="SUPFAM" id="SSF50965">
    <property type="entry name" value="Galactose oxidase, central domain"/>
    <property type="match status" value="1"/>
</dbReference>
<dbReference type="InterPro" id="IPR051694">
    <property type="entry name" value="Immunoregulatory_rcpt-like"/>
</dbReference>
<dbReference type="GO" id="GO:0005524">
    <property type="term" value="F:ATP binding"/>
    <property type="evidence" value="ECO:0007669"/>
    <property type="project" value="UniProtKB-KW"/>
</dbReference>
<dbReference type="EMBL" id="CP090166">
    <property type="protein sequence ID" value="UJO16194.1"/>
    <property type="molecule type" value="Genomic_DNA"/>
</dbReference>
<feature type="compositionally biased region" description="Pro residues" evidence="8">
    <location>
        <begin position="403"/>
        <end position="427"/>
    </location>
</feature>
<feature type="compositionally biased region" description="Low complexity" evidence="8">
    <location>
        <begin position="359"/>
        <end position="371"/>
    </location>
</feature>
<evidence type="ECO:0000256" key="7">
    <source>
        <dbReference type="ARBA" id="ARBA00023136"/>
    </source>
</evidence>
<keyword evidence="7 9" id="KW-0472">Membrane</keyword>
<keyword evidence="3 9" id="KW-0812">Transmembrane</keyword>
<keyword evidence="4" id="KW-0547">Nucleotide-binding</keyword>
<feature type="compositionally biased region" description="Gly residues" evidence="8">
    <location>
        <begin position="441"/>
        <end position="450"/>
    </location>
</feature>
<feature type="transmembrane region" description="Helical" evidence="9">
    <location>
        <begin position="281"/>
        <end position="303"/>
    </location>
</feature>
<evidence type="ECO:0000256" key="1">
    <source>
        <dbReference type="ARBA" id="ARBA00004167"/>
    </source>
</evidence>
<dbReference type="Gene3D" id="1.20.5.510">
    <property type="entry name" value="Single helix bin"/>
    <property type="match status" value="1"/>
</dbReference>
<dbReference type="PANTHER" id="PTHR15549:SF27">
    <property type="entry name" value="CHITIN-BINDING TYPE-1 DOMAIN-CONTAINING PROTEIN"/>
    <property type="match status" value="1"/>
</dbReference>
<evidence type="ECO:0000313" key="11">
    <source>
        <dbReference type="EMBL" id="UJO16194.1"/>
    </source>
</evidence>
<dbReference type="PANTHER" id="PTHR15549">
    <property type="entry name" value="PAIRED IMMUNOGLOBULIN-LIKE TYPE 2 RECEPTOR"/>
    <property type="match status" value="1"/>
</dbReference>
<dbReference type="GO" id="GO:0016020">
    <property type="term" value="C:membrane"/>
    <property type="evidence" value="ECO:0007669"/>
    <property type="project" value="UniProtKB-SubCell"/>
</dbReference>
<evidence type="ECO:0000256" key="6">
    <source>
        <dbReference type="ARBA" id="ARBA00022989"/>
    </source>
</evidence>
<keyword evidence="2" id="KW-0597">Phosphoprotein</keyword>
<comment type="subcellular location">
    <subcellularLocation>
        <location evidence="1">Membrane</location>
        <topology evidence="1">Single-pass membrane protein</topology>
    </subcellularLocation>
</comment>
<protein>
    <submittedName>
        <fullName evidence="11">Kelch repeat-containing protein</fullName>
    </submittedName>
</protein>
<feature type="compositionally biased region" description="Polar residues" evidence="8">
    <location>
        <begin position="338"/>
        <end position="348"/>
    </location>
</feature>
<name>A0A9Q8LFD4_PASFU</name>
<dbReference type="Gene3D" id="2.120.10.80">
    <property type="entry name" value="Kelch-type beta propeller"/>
    <property type="match status" value="1"/>
</dbReference>
<keyword evidence="12" id="KW-1185">Reference proteome</keyword>
<sequence>MQSSVITYDMTDPDSPWRKMQFYDDTPRAEGAMFYIPASDAGMLVYFGGVQQNASGNYTGVPMDTIYLYDIGAARWFAQQTSGRTPPPRRRFCGGVSWPEDRSSYNIYFFGGALPYDETGTGYGDVWILSLPSFTWTLYWPDAPENRHHSLSCDVINKGQMIVMGGYWPNSSIPGCDVPAIWGMHNLNLGSDNAQRAAWYQYLPNLTDYTVPPNLTVAIGGNNTGGATLVTPAAGFSSSDLGVYLARKATTSTRTATRPLTPATSSATSGPGGSGSNTGAIAGGVVGGVVGLALIAALLFFCLRRRKRAKANTTHSSVPAYPTSTTMTETSPPHVQPYHNSTNKQDLNPQTTPPPGWQHPPSGSPQQQPQQTIWQPVAVFHQPQNAQHFREDLPQQQQLQQFFPPPPQPQQHYPPPPDPQQYVPPSPTYEMPNVRSPDGVGEMGNGGSGGASPRAWRSPSAGPRGVNREE</sequence>
<feature type="compositionally biased region" description="Low complexity" evidence="8">
    <location>
        <begin position="322"/>
        <end position="333"/>
    </location>
</feature>
<evidence type="ECO:0000256" key="4">
    <source>
        <dbReference type="ARBA" id="ARBA00022741"/>
    </source>
</evidence>
<dbReference type="Pfam" id="PF21314">
    <property type="entry name" value="TM_ErbB1"/>
    <property type="match status" value="1"/>
</dbReference>
<organism evidence="11 12">
    <name type="scientific">Passalora fulva</name>
    <name type="common">Tomato leaf mold</name>
    <name type="synonym">Cladosporium fulvum</name>
    <dbReference type="NCBI Taxonomy" id="5499"/>
    <lineage>
        <taxon>Eukaryota</taxon>
        <taxon>Fungi</taxon>
        <taxon>Dikarya</taxon>
        <taxon>Ascomycota</taxon>
        <taxon>Pezizomycotina</taxon>
        <taxon>Dothideomycetes</taxon>
        <taxon>Dothideomycetidae</taxon>
        <taxon>Mycosphaerellales</taxon>
        <taxon>Mycosphaerellaceae</taxon>
        <taxon>Fulvia</taxon>
    </lineage>
</organism>
<feature type="region of interest" description="Disordered" evidence="8">
    <location>
        <begin position="311"/>
        <end position="371"/>
    </location>
</feature>
<dbReference type="Proteomes" id="UP000756132">
    <property type="component" value="Chromosome 4"/>
</dbReference>
<dbReference type="GeneID" id="71983794"/>
<dbReference type="InterPro" id="IPR015915">
    <property type="entry name" value="Kelch-typ_b-propeller"/>
</dbReference>
<evidence type="ECO:0000259" key="10">
    <source>
        <dbReference type="Pfam" id="PF21314"/>
    </source>
</evidence>
<keyword evidence="6 9" id="KW-1133">Transmembrane helix</keyword>
<keyword evidence="5" id="KW-0067">ATP-binding</keyword>
<evidence type="ECO:0000313" key="12">
    <source>
        <dbReference type="Proteomes" id="UP000756132"/>
    </source>
</evidence>
<dbReference type="RefSeq" id="XP_047760560.1">
    <property type="nucleotide sequence ID" value="XM_047903064.1"/>
</dbReference>
<dbReference type="InterPro" id="IPR049328">
    <property type="entry name" value="TM_ErbB1"/>
</dbReference>
<reference evidence="11" key="1">
    <citation type="submission" date="2021-12" db="EMBL/GenBank/DDBJ databases">
        <authorList>
            <person name="Zaccaron A."/>
            <person name="Stergiopoulos I."/>
        </authorList>
    </citation>
    <scope>NUCLEOTIDE SEQUENCE</scope>
    <source>
        <strain evidence="11">Race5_Kim</strain>
    </source>
</reference>
<feature type="domain" description="Epidermal growth factor receptor-like transmembrane-juxtamembrane segment" evidence="10">
    <location>
        <begin position="281"/>
        <end position="307"/>
    </location>
</feature>
<dbReference type="InterPro" id="IPR011043">
    <property type="entry name" value="Gal_Oxase/kelch_b-propeller"/>
</dbReference>
<feature type="region of interest" description="Disordered" evidence="8">
    <location>
        <begin position="252"/>
        <end position="275"/>
    </location>
</feature>
<evidence type="ECO:0000256" key="9">
    <source>
        <dbReference type="SAM" id="Phobius"/>
    </source>
</evidence>
<evidence type="ECO:0000256" key="5">
    <source>
        <dbReference type="ARBA" id="ARBA00022840"/>
    </source>
</evidence>
<feature type="compositionally biased region" description="Low complexity" evidence="8">
    <location>
        <begin position="252"/>
        <end position="269"/>
    </location>
</feature>
<dbReference type="KEGG" id="ffu:CLAFUR5_03916"/>
<accession>A0A9Q8LFD4</accession>
<dbReference type="AlphaFoldDB" id="A0A9Q8LFD4"/>
<proteinExistence type="predicted"/>
<reference evidence="11" key="2">
    <citation type="journal article" date="2022" name="Microb. Genom.">
        <title>A chromosome-scale genome assembly of the tomato pathogen Cladosporium fulvum reveals a compartmentalized genome architecture and the presence of a dispensable chromosome.</title>
        <authorList>
            <person name="Zaccaron A.Z."/>
            <person name="Chen L.H."/>
            <person name="Samaras A."/>
            <person name="Stergiopoulos I."/>
        </authorList>
    </citation>
    <scope>NUCLEOTIDE SEQUENCE</scope>
    <source>
        <strain evidence="11">Race5_Kim</strain>
    </source>
</reference>
<dbReference type="GO" id="GO:0071944">
    <property type="term" value="C:cell periphery"/>
    <property type="evidence" value="ECO:0007669"/>
    <property type="project" value="UniProtKB-ARBA"/>
</dbReference>